<keyword evidence="6" id="KW-1185">Reference proteome</keyword>
<dbReference type="Gene3D" id="1.10.10.10">
    <property type="entry name" value="Winged helix-like DNA-binding domain superfamily/Winged helix DNA-binding domain"/>
    <property type="match status" value="1"/>
</dbReference>
<accession>A0A318TWA3</accession>
<evidence type="ECO:0000313" key="6">
    <source>
        <dbReference type="Proteomes" id="UP000247416"/>
    </source>
</evidence>
<dbReference type="InterPro" id="IPR000835">
    <property type="entry name" value="HTH_MarR-typ"/>
</dbReference>
<dbReference type="InterPro" id="IPR011991">
    <property type="entry name" value="ArsR-like_HTH"/>
</dbReference>
<protein>
    <submittedName>
        <fullName evidence="5">MarR family transcriptional regulator</fullName>
    </submittedName>
</protein>
<dbReference type="PRINTS" id="PR00598">
    <property type="entry name" value="HTHMARR"/>
</dbReference>
<gene>
    <name evidence="5" type="ORF">BJ095_10568</name>
</gene>
<dbReference type="RefSeq" id="WP_202973771.1">
    <property type="nucleotide sequence ID" value="NZ_CP085009.1"/>
</dbReference>
<dbReference type="InterPro" id="IPR036388">
    <property type="entry name" value="WH-like_DNA-bd_sf"/>
</dbReference>
<evidence type="ECO:0000256" key="3">
    <source>
        <dbReference type="ARBA" id="ARBA00023163"/>
    </source>
</evidence>
<keyword evidence="1" id="KW-0805">Transcription regulation</keyword>
<dbReference type="Proteomes" id="UP000247416">
    <property type="component" value="Unassembled WGS sequence"/>
</dbReference>
<keyword evidence="3" id="KW-0804">Transcription</keyword>
<feature type="domain" description="HTH marR-type" evidence="4">
    <location>
        <begin position="1"/>
        <end position="137"/>
    </location>
</feature>
<name>A0A318TWA3_9BACL</name>
<reference evidence="5 6" key="1">
    <citation type="submission" date="2018-06" db="EMBL/GenBank/DDBJ databases">
        <title>Genomic Encyclopedia of Archaeal and Bacterial Type Strains, Phase II (KMG-II): from individual species to whole genera.</title>
        <authorList>
            <person name="Goeker M."/>
        </authorList>
    </citation>
    <scope>NUCLEOTIDE SEQUENCE [LARGE SCALE GENOMIC DNA]</scope>
    <source>
        <strain evidence="5 6">KACC 16626</strain>
    </source>
</reference>
<evidence type="ECO:0000256" key="2">
    <source>
        <dbReference type="ARBA" id="ARBA00023125"/>
    </source>
</evidence>
<dbReference type="AlphaFoldDB" id="A0A318TWA3"/>
<keyword evidence="2" id="KW-0238">DNA-binding</keyword>
<evidence type="ECO:0000256" key="1">
    <source>
        <dbReference type="ARBA" id="ARBA00023015"/>
    </source>
</evidence>
<sequence length="144" mass="17155">MQQSCEEIKHIFLMLKNIDRQVTQNFEKRTGISLTRYEMLHTLLTKGQLSQIELQQFLKIDQAAITRHLKILEEKSFVIRTRNKQNNREVIVQITDTGKSVLGDCDLDRKQFFDEMFNNFTDQDIKHLQLLVRKLKDNTELKFI</sequence>
<dbReference type="PANTHER" id="PTHR42756:SF1">
    <property type="entry name" value="TRANSCRIPTIONAL REPRESSOR OF EMRAB OPERON"/>
    <property type="match status" value="1"/>
</dbReference>
<dbReference type="SUPFAM" id="SSF46785">
    <property type="entry name" value="Winged helix' DNA-binding domain"/>
    <property type="match status" value="1"/>
</dbReference>
<comment type="caution">
    <text evidence="5">The sequence shown here is derived from an EMBL/GenBank/DDBJ whole genome shotgun (WGS) entry which is preliminary data.</text>
</comment>
<dbReference type="PANTHER" id="PTHR42756">
    <property type="entry name" value="TRANSCRIPTIONAL REGULATOR, MARR"/>
    <property type="match status" value="1"/>
</dbReference>
<dbReference type="PROSITE" id="PS50995">
    <property type="entry name" value="HTH_MARR_2"/>
    <property type="match status" value="1"/>
</dbReference>
<dbReference type="EMBL" id="QJTJ01000005">
    <property type="protein sequence ID" value="PYF07278.1"/>
    <property type="molecule type" value="Genomic_DNA"/>
</dbReference>
<dbReference type="Pfam" id="PF01047">
    <property type="entry name" value="MarR"/>
    <property type="match status" value="1"/>
</dbReference>
<dbReference type="SMART" id="SM00347">
    <property type="entry name" value="HTH_MARR"/>
    <property type="match status" value="1"/>
</dbReference>
<evidence type="ECO:0000259" key="4">
    <source>
        <dbReference type="PROSITE" id="PS50995"/>
    </source>
</evidence>
<dbReference type="CDD" id="cd00090">
    <property type="entry name" value="HTH_ARSR"/>
    <property type="match status" value="1"/>
</dbReference>
<evidence type="ECO:0000313" key="5">
    <source>
        <dbReference type="EMBL" id="PYF07278.1"/>
    </source>
</evidence>
<dbReference type="GO" id="GO:0003677">
    <property type="term" value="F:DNA binding"/>
    <property type="evidence" value="ECO:0007669"/>
    <property type="project" value="UniProtKB-KW"/>
</dbReference>
<organism evidence="5 6">
    <name type="scientific">Ureibacillus chungkukjangi</name>
    <dbReference type="NCBI Taxonomy" id="1202712"/>
    <lineage>
        <taxon>Bacteria</taxon>
        <taxon>Bacillati</taxon>
        <taxon>Bacillota</taxon>
        <taxon>Bacilli</taxon>
        <taxon>Bacillales</taxon>
        <taxon>Caryophanaceae</taxon>
        <taxon>Ureibacillus</taxon>
    </lineage>
</organism>
<dbReference type="GO" id="GO:0003700">
    <property type="term" value="F:DNA-binding transcription factor activity"/>
    <property type="evidence" value="ECO:0007669"/>
    <property type="project" value="InterPro"/>
</dbReference>
<proteinExistence type="predicted"/>
<dbReference type="InterPro" id="IPR036390">
    <property type="entry name" value="WH_DNA-bd_sf"/>
</dbReference>